<keyword evidence="3" id="KW-1185">Reference proteome</keyword>
<gene>
    <name evidence="2" type="ORF">EDM56_08920</name>
</gene>
<feature type="transmembrane region" description="Helical" evidence="1">
    <location>
        <begin position="42"/>
        <end position="60"/>
    </location>
</feature>
<proteinExistence type="predicted"/>
<feature type="transmembrane region" description="Helical" evidence="1">
    <location>
        <begin position="12"/>
        <end position="30"/>
    </location>
</feature>
<name>A0A3M8DR49_9BACL</name>
<comment type="caution">
    <text evidence="2">The sequence shown here is derived from an EMBL/GenBank/DDBJ whole genome shotgun (WGS) entry which is preliminary data.</text>
</comment>
<dbReference type="NCBIfam" id="TIGR04086">
    <property type="entry name" value="TIGR04086_membr"/>
    <property type="match status" value="1"/>
</dbReference>
<feature type="transmembrane region" description="Helical" evidence="1">
    <location>
        <begin position="99"/>
        <end position="117"/>
    </location>
</feature>
<dbReference type="EMBL" id="RHHQ01000007">
    <property type="protein sequence ID" value="RNB90608.1"/>
    <property type="molecule type" value="Genomic_DNA"/>
</dbReference>
<dbReference type="OrthoDB" id="2381657at2"/>
<organism evidence="2 3">
    <name type="scientific">Brevibacillus fluminis</name>
    <dbReference type="NCBI Taxonomy" id="511487"/>
    <lineage>
        <taxon>Bacteria</taxon>
        <taxon>Bacillati</taxon>
        <taxon>Bacillota</taxon>
        <taxon>Bacilli</taxon>
        <taxon>Bacillales</taxon>
        <taxon>Paenibacillaceae</taxon>
        <taxon>Brevibacillus</taxon>
    </lineage>
</organism>
<keyword evidence="1" id="KW-0812">Transmembrane</keyword>
<sequence>MRSTSTSVMTGLIFTFALVLTGSLLTAVLLSFTSLRESSLPYFTYVINVLGLLVGGFITGRKCGGRGWYYGGITGLFYFLFVILIGYLGLDTPLSLKTLFYLIGAFMLSAVGGMFGVNTGSRRR</sequence>
<evidence type="ECO:0000313" key="2">
    <source>
        <dbReference type="EMBL" id="RNB90608.1"/>
    </source>
</evidence>
<keyword evidence="1" id="KW-0472">Membrane</keyword>
<evidence type="ECO:0000313" key="3">
    <source>
        <dbReference type="Proteomes" id="UP000271031"/>
    </source>
</evidence>
<dbReference type="InterPro" id="IPR023804">
    <property type="entry name" value="DUF3792_TM"/>
</dbReference>
<dbReference type="Proteomes" id="UP000271031">
    <property type="component" value="Unassembled WGS sequence"/>
</dbReference>
<dbReference type="RefSeq" id="WP_122917534.1">
    <property type="nucleotide sequence ID" value="NZ_RHHQ01000007.1"/>
</dbReference>
<dbReference type="AlphaFoldDB" id="A0A3M8DR49"/>
<evidence type="ECO:0000256" key="1">
    <source>
        <dbReference type="SAM" id="Phobius"/>
    </source>
</evidence>
<reference evidence="2 3" key="1">
    <citation type="submission" date="2018-10" db="EMBL/GenBank/DDBJ databases">
        <title>Phylogenomics of Brevibacillus.</title>
        <authorList>
            <person name="Dunlap C."/>
        </authorList>
    </citation>
    <scope>NUCLEOTIDE SEQUENCE [LARGE SCALE GENOMIC DNA]</scope>
    <source>
        <strain evidence="2 3">JCM 15716</strain>
    </source>
</reference>
<accession>A0A3M8DR49</accession>
<dbReference type="Pfam" id="PF12670">
    <property type="entry name" value="DUF3792"/>
    <property type="match status" value="1"/>
</dbReference>
<protein>
    <submittedName>
        <fullName evidence="2">TIGR04086 family membrane protein</fullName>
    </submittedName>
</protein>
<keyword evidence="1" id="KW-1133">Transmembrane helix</keyword>
<feature type="transmembrane region" description="Helical" evidence="1">
    <location>
        <begin position="67"/>
        <end position="87"/>
    </location>
</feature>